<proteinExistence type="predicted"/>
<sequence length="53" mass="5700">MEFGRDPESGWPMAWRIVDAGYAEVLAAETPAEHENAVRTAGGGFPERAIVPS</sequence>
<accession>A0A917L4N8</accession>
<dbReference type="EMBL" id="BMMU01000015">
    <property type="protein sequence ID" value="GGJ44516.1"/>
    <property type="molecule type" value="Genomic_DNA"/>
</dbReference>
<gene>
    <name evidence="1" type="ORF">GCM10012282_46810</name>
</gene>
<dbReference type="AlphaFoldDB" id="A0A917L4N8"/>
<reference evidence="1" key="1">
    <citation type="journal article" date="2014" name="Int. J. Syst. Evol. Microbiol.">
        <title>Complete genome sequence of Corynebacterium casei LMG S-19264T (=DSM 44701T), isolated from a smear-ripened cheese.</title>
        <authorList>
            <consortium name="US DOE Joint Genome Institute (JGI-PGF)"/>
            <person name="Walter F."/>
            <person name="Albersmeier A."/>
            <person name="Kalinowski J."/>
            <person name="Ruckert C."/>
        </authorList>
    </citation>
    <scope>NUCLEOTIDE SEQUENCE</scope>
    <source>
        <strain evidence="1">CGMCC 4.7272</strain>
    </source>
</reference>
<keyword evidence="2" id="KW-1185">Reference proteome</keyword>
<evidence type="ECO:0000313" key="2">
    <source>
        <dbReference type="Proteomes" id="UP000625682"/>
    </source>
</evidence>
<protein>
    <submittedName>
        <fullName evidence="1">Uncharacterized protein</fullName>
    </submittedName>
</protein>
<dbReference type="Proteomes" id="UP000625682">
    <property type="component" value="Unassembled WGS sequence"/>
</dbReference>
<reference evidence="1" key="2">
    <citation type="submission" date="2020-09" db="EMBL/GenBank/DDBJ databases">
        <authorList>
            <person name="Sun Q."/>
            <person name="Zhou Y."/>
        </authorList>
    </citation>
    <scope>NUCLEOTIDE SEQUENCE</scope>
    <source>
        <strain evidence="1">CGMCC 4.7272</strain>
    </source>
</reference>
<evidence type="ECO:0000313" key="1">
    <source>
        <dbReference type="EMBL" id="GGJ44516.1"/>
    </source>
</evidence>
<comment type="caution">
    <text evidence="1">The sequence shown here is derived from an EMBL/GenBank/DDBJ whole genome shotgun (WGS) entry which is preliminary data.</text>
</comment>
<name>A0A917L4N8_9ACTN</name>
<organism evidence="1 2">
    <name type="scientific">Streptomyces lacrimifluminis</name>
    <dbReference type="NCBI Taxonomy" id="1500077"/>
    <lineage>
        <taxon>Bacteria</taxon>
        <taxon>Bacillati</taxon>
        <taxon>Actinomycetota</taxon>
        <taxon>Actinomycetes</taxon>
        <taxon>Kitasatosporales</taxon>
        <taxon>Streptomycetaceae</taxon>
        <taxon>Streptomyces</taxon>
    </lineage>
</organism>